<keyword evidence="2" id="KW-1185">Reference proteome</keyword>
<protein>
    <submittedName>
        <fullName evidence="1">Uncharacterized protein</fullName>
    </submittedName>
</protein>
<name>A0A9N8EBZ5_9STRA</name>
<comment type="caution">
    <text evidence="1">The sequence shown here is derived from an EMBL/GenBank/DDBJ whole genome shotgun (WGS) entry which is preliminary data.</text>
</comment>
<organism evidence="1 2">
    <name type="scientific">Seminavis robusta</name>
    <dbReference type="NCBI Taxonomy" id="568900"/>
    <lineage>
        <taxon>Eukaryota</taxon>
        <taxon>Sar</taxon>
        <taxon>Stramenopiles</taxon>
        <taxon>Ochrophyta</taxon>
        <taxon>Bacillariophyta</taxon>
        <taxon>Bacillariophyceae</taxon>
        <taxon>Bacillariophycidae</taxon>
        <taxon>Naviculales</taxon>
        <taxon>Naviculaceae</taxon>
        <taxon>Seminavis</taxon>
    </lineage>
</organism>
<gene>
    <name evidence="1" type="ORF">SEMRO_781_G201620.1</name>
</gene>
<evidence type="ECO:0000313" key="2">
    <source>
        <dbReference type="Proteomes" id="UP001153069"/>
    </source>
</evidence>
<reference evidence="1" key="1">
    <citation type="submission" date="2020-06" db="EMBL/GenBank/DDBJ databases">
        <authorList>
            <consortium name="Plant Systems Biology data submission"/>
        </authorList>
    </citation>
    <scope>NUCLEOTIDE SEQUENCE</scope>
    <source>
        <strain evidence="1">D6</strain>
    </source>
</reference>
<dbReference type="EMBL" id="CAICTM010000780">
    <property type="protein sequence ID" value="CAB9516419.1"/>
    <property type="molecule type" value="Genomic_DNA"/>
</dbReference>
<proteinExistence type="predicted"/>
<dbReference type="Proteomes" id="UP001153069">
    <property type="component" value="Unassembled WGS sequence"/>
</dbReference>
<evidence type="ECO:0000313" key="1">
    <source>
        <dbReference type="EMBL" id="CAB9516419.1"/>
    </source>
</evidence>
<accession>A0A9N8EBZ5</accession>
<dbReference type="AlphaFoldDB" id="A0A9N8EBZ5"/>
<sequence length="274" mass="31539">MREHWESFLGSMAPTTPAKPITSKFNDVNYSPPAGHEGVVALDVENRAANLGIKMSDLSKEQQAKLSYMLMKNFDRTLMGAEKDLTQTQCGQLLLAKMTCKKLRNIVAVRGGEHYHTVLPSNLHTYEKFLQDHRRWTSKHAKTVFTENANLKPVYRVQENGLCTWTSSASVKDYDYRMQFQGYWEADASVYTNISRFIRNELDDVPLCELIFQEHFPTNVNLPRNRQNLECLFNKKRVLSEWVYEPFMTGNSEALLAKTKHFIAECQAWSATSL</sequence>